<dbReference type="PANTHER" id="PTHR19328">
    <property type="entry name" value="HEDGEHOG-INTERACTING PROTEIN"/>
    <property type="match status" value="1"/>
</dbReference>
<gene>
    <name evidence="5" type="ORF">ACFS5J_10150</name>
</gene>
<evidence type="ECO:0000313" key="5">
    <source>
        <dbReference type="EMBL" id="MFD2892372.1"/>
    </source>
</evidence>
<feature type="chain" id="PRO_5047148710" evidence="2">
    <location>
        <begin position="19"/>
        <end position="457"/>
    </location>
</feature>
<accession>A0ABW5YMU2</accession>
<feature type="signal peptide" evidence="2">
    <location>
        <begin position="1"/>
        <end position="18"/>
    </location>
</feature>
<name>A0ABW5YMU2_9FLAO</name>
<evidence type="ECO:0000313" key="6">
    <source>
        <dbReference type="Proteomes" id="UP001597534"/>
    </source>
</evidence>
<dbReference type="InterPro" id="IPR012938">
    <property type="entry name" value="Glc/Sorbosone_DH"/>
</dbReference>
<dbReference type="SUPFAM" id="SSF50952">
    <property type="entry name" value="Soluble quinoprotein glucose dehydrogenase"/>
    <property type="match status" value="1"/>
</dbReference>
<dbReference type="InterPro" id="IPR011042">
    <property type="entry name" value="6-blade_b-propeller_TolB-like"/>
</dbReference>
<reference evidence="6" key="1">
    <citation type="journal article" date="2019" name="Int. J. Syst. Evol. Microbiol.">
        <title>The Global Catalogue of Microorganisms (GCM) 10K type strain sequencing project: providing services to taxonomists for standard genome sequencing and annotation.</title>
        <authorList>
            <consortium name="The Broad Institute Genomics Platform"/>
            <consortium name="The Broad Institute Genome Sequencing Center for Infectious Disease"/>
            <person name="Wu L."/>
            <person name="Ma J."/>
        </authorList>
    </citation>
    <scope>NUCLEOTIDE SEQUENCE [LARGE SCALE GENOMIC DNA]</scope>
    <source>
        <strain evidence="6">KCTC 22671</strain>
    </source>
</reference>
<feature type="domain" description="Glucose/Sorbosone dehydrogenase" evidence="3">
    <location>
        <begin position="33"/>
        <end position="359"/>
    </location>
</feature>
<proteinExistence type="predicted"/>
<dbReference type="InterPro" id="IPR026444">
    <property type="entry name" value="Secre_tail"/>
</dbReference>
<dbReference type="EMBL" id="JBHUPC010000013">
    <property type="protein sequence ID" value="MFD2892372.1"/>
    <property type="molecule type" value="Genomic_DNA"/>
</dbReference>
<keyword evidence="1 2" id="KW-0732">Signal</keyword>
<evidence type="ECO:0000259" key="3">
    <source>
        <dbReference type="Pfam" id="PF07995"/>
    </source>
</evidence>
<dbReference type="Pfam" id="PF18962">
    <property type="entry name" value="Por_Secre_tail"/>
    <property type="match status" value="1"/>
</dbReference>
<keyword evidence="6" id="KW-1185">Reference proteome</keyword>
<organism evidence="5 6">
    <name type="scientific">Flavobacterium chuncheonense</name>
    <dbReference type="NCBI Taxonomy" id="2026653"/>
    <lineage>
        <taxon>Bacteria</taxon>
        <taxon>Pseudomonadati</taxon>
        <taxon>Bacteroidota</taxon>
        <taxon>Flavobacteriia</taxon>
        <taxon>Flavobacteriales</taxon>
        <taxon>Flavobacteriaceae</taxon>
        <taxon>Flavobacterium</taxon>
    </lineage>
</organism>
<protein>
    <submittedName>
        <fullName evidence="5">PQQ-dependent sugar dehydrogenase</fullName>
    </submittedName>
</protein>
<dbReference type="Proteomes" id="UP001597534">
    <property type="component" value="Unassembled WGS sequence"/>
</dbReference>
<evidence type="ECO:0000256" key="1">
    <source>
        <dbReference type="ARBA" id="ARBA00022729"/>
    </source>
</evidence>
<dbReference type="Pfam" id="PF07995">
    <property type="entry name" value="GSDH"/>
    <property type="match status" value="1"/>
</dbReference>
<dbReference type="InterPro" id="IPR011041">
    <property type="entry name" value="Quinoprot_gluc/sorb_DH_b-prop"/>
</dbReference>
<sequence>MKKILLLILSFANLVPVAQTIAIEAFASGFSNAVEITHAGDSRLFVVQKAGLIRILNSDGTINPTPFLDVSSLTVSSGERGLLGLVFHPNYASNGYFFINYTNTSGNTVIARYTVNPADSNLANPTGVILMTITQPYSNHNGGSLKFGPDGYLYIGMGDGGSAGDPENRAQNITTNLGKMLRIDVDVTTAPYYASPPSNPYVGITGNDEIWAIGLRNPWKFSFNRLTGDLWIADVGQNNIEEINKITTPLTAGLNFGWRCYEGNVAYNTSGCAAVSTMTMPIAQYNHSNGCSITGGYEYTGSLYPAFQNKYFFADYCVNRLGYVDTTNNTISYTPNFSGSNNFTSLGEDMNGELYITNSTTIYKIIDNTVASSSSFEKNGFILSPNPVKDSFTITNDNHWNISRIEVYDLTGKQYKATTITNSEVLKMDISGLQNGVYLVKILTEDGNNFNTKLIKQ</sequence>
<evidence type="ECO:0000259" key="4">
    <source>
        <dbReference type="Pfam" id="PF18962"/>
    </source>
</evidence>
<dbReference type="PANTHER" id="PTHR19328:SF75">
    <property type="entry name" value="ALDOSE SUGAR DEHYDROGENASE YLII"/>
    <property type="match status" value="1"/>
</dbReference>
<evidence type="ECO:0000256" key="2">
    <source>
        <dbReference type="SAM" id="SignalP"/>
    </source>
</evidence>
<dbReference type="NCBIfam" id="TIGR04183">
    <property type="entry name" value="Por_Secre_tail"/>
    <property type="match status" value="1"/>
</dbReference>
<dbReference type="RefSeq" id="WP_379812021.1">
    <property type="nucleotide sequence ID" value="NZ_JBHUPC010000013.1"/>
</dbReference>
<feature type="domain" description="Secretion system C-terminal sorting" evidence="4">
    <location>
        <begin position="385"/>
        <end position="455"/>
    </location>
</feature>
<dbReference type="Gene3D" id="2.120.10.30">
    <property type="entry name" value="TolB, C-terminal domain"/>
    <property type="match status" value="1"/>
</dbReference>
<comment type="caution">
    <text evidence="5">The sequence shown here is derived from an EMBL/GenBank/DDBJ whole genome shotgun (WGS) entry which is preliminary data.</text>
</comment>